<dbReference type="InterPro" id="IPR001394">
    <property type="entry name" value="Peptidase_C19_UCH"/>
</dbReference>
<dbReference type="GO" id="GO:0004843">
    <property type="term" value="F:cysteine-type deubiquitinase activity"/>
    <property type="evidence" value="ECO:0007669"/>
    <property type="project" value="InterPro"/>
</dbReference>
<reference evidence="2 3" key="1">
    <citation type="submission" date="2017-12" db="EMBL/GenBank/DDBJ databases">
        <authorList>
            <person name="Pombert J.-F."/>
            <person name="Haag K.L."/>
            <person name="Ebert D."/>
        </authorList>
    </citation>
    <scope>NUCLEOTIDE SEQUENCE [LARGE SCALE GENOMIC DNA]</scope>
    <source>
        <strain evidence="2">IL-G-3</strain>
    </source>
</reference>
<dbReference type="AlphaFoldDB" id="A0A4Q9M2J9"/>
<protein>
    <recommendedName>
        <fullName evidence="1">Peptidase C19 ubiquitin carboxyl-terminal hydrolase domain-containing protein</fullName>
    </recommendedName>
</protein>
<accession>A0A4Q9M2J9</accession>
<evidence type="ECO:0000313" key="2">
    <source>
        <dbReference type="EMBL" id="TBU19781.1"/>
    </source>
</evidence>
<organism evidence="2 3">
    <name type="scientific">Hamiltosporidium tvaerminnensis</name>
    <dbReference type="NCBI Taxonomy" id="1176355"/>
    <lineage>
        <taxon>Eukaryota</taxon>
        <taxon>Fungi</taxon>
        <taxon>Fungi incertae sedis</taxon>
        <taxon>Microsporidia</taxon>
        <taxon>Dubosqiidae</taxon>
        <taxon>Hamiltosporidium</taxon>
    </lineage>
</organism>
<dbReference type="EMBL" id="PITK01000202">
    <property type="protein sequence ID" value="TBU19781.1"/>
    <property type="molecule type" value="Genomic_DNA"/>
</dbReference>
<gene>
    <name evidence="2" type="ORF">CWI38_0202p0010</name>
</gene>
<feature type="domain" description="Peptidase C19 ubiquitin carboxyl-terminal hydrolase" evidence="1">
    <location>
        <begin position="23"/>
        <end position="199"/>
    </location>
</feature>
<keyword evidence="3" id="KW-1185">Reference proteome</keyword>
<comment type="caution">
    <text evidence="2">The sequence shown here is derived from an EMBL/GenBank/DDBJ whole genome shotgun (WGS) entry which is preliminary data.</text>
</comment>
<evidence type="ECO:0000313" key="3">
    <source>
        <dbReference type="Proteomes" id="UP000292282"/>
    </source>
</evidence>
<evidence type="ECO:0000259" key="1">
    <source>
        <dbReference type="Pfam" id="PF00443"/>
    </source>
</evidence>
<dbReference type="GO" id="GO:0016579">
    <property type="term" value="P:protein deubiquitination"/>
    <property type="evidence" value="ECO:0007669"/>
    <property type="project" value="InterPro"/>
</dbReference>
<dbReference type="VEuPathDB" id="MicrosporidiaDB:CWI38_0202p0010"/>
<proteinExistence type="predicted"/>
<dbReference type="Pfam" id="PF00443">
    <property type="entry name" value="UCH"/>
    <property type="match status" value="1"/>
</dbReference>
<dbReference type="InterPro" id="IPR038765">
    <property type="entry name" value="Papain-like_cys_pep_sf"/>
</dbReference>
<name>A0A4Q9M2J9_9MICR</name>
<dbReference type="Proteomes" id="UP000292282">
    <property type="component" value="Unassembled WGS sequence"/>
</dbReference>
<sequence>MKKNKEVDTAEKLLKIRNNSGTKEFSNLKQQQDIQALHTALVSACLPKNLNFNIIKNPISYVDAANLFRVIPVFYFLTEKRIIHQLKKQTETVFELNNCFILPGTRNIEQKSREYFLPEIVKNTEEDDNKVKSKSCYSNKFNERLKICKELIIDENYKYELISFGYHRDNLLSGHYVAVIKPDENIWAVITDDDVKYFNWCNILNYLDYYEYKPVLFFFQIIS</sequence>
<dbReference type="SUPFAM" id="SSF54001">
    <property type="entry name" value="Cysteine proteinases"/>
    <property type="match status" value="1"/>
</dbReference>
<dbReference type="Gene3D" id="3.90.70.10">
    <property type="entry name" value="Cysteine proteinases"/>
    <property type="match status" value="1"/>
</dbReference>